<dbReference type="EMBL" id="LT607410">
    <property type="protein sequence ID" value="SCF42816.1"/>
    <property type="molecule type" value="Genomic_DNA"/>
</dbReference>
<organism evidence="2 3">
    <name type="scientific">Micromonospora purpureochromogenes</name>
    <dbReference type="NCBI Taxonomy" id="47872"/>
    <lineage>
        <taxon>Bacteria</taxon>
        <taxon>Bacillati</taxon>
        <taxon>Actinomycetota</taxon>
        <taxon>Actinomycetes</taxon>
        <taxon>Micromonosporales</taxon>
        <taxon>Micromonosporaceae</taxon>
        <taxon>Micromonospora</taxon>
    </lineage>
</organism>
<accession>A0A1C5ACL4</accession>
<evidence type="ECO:0000313" key="2">
    <source>
        <dbReference type="EMBL" id="SCF42816.1"/>
    </source>
</evidence>
<name>A0A1C5ACL4_9ACTN</name>
<dbReference type="Proteomes" id="UP000198228">
    <property type="component" value="Chromosome I"/>
</dbReference>
<evidence type="ECO:0000256" key="1">
    <source>
        <dbReference type="SAM" id="Phobius"/>
    </source>
</evidence>
<feature type="transmembrane region" description="Helical" evidence="1">
    <location>
        <begin position="44"/>
        <end position="64"/>
    </location>
</feature>
<sequence length="88" mass="9795">MGDGRGVWKAVADFFDPADVNPAYVVIWFLVAAGFVASHDELHYQLLGGALMLLAGVQLVRMAWRRLLRKKFRRRGGEAAYQDGSADE</sequence>
<dbReference type="RefSeq" id="WP_088963915.1">
    <property type="nucleotide sequence ID" value="NZ_LT607410.1"/>
</dbReference>
<reference evidence="2 3" key="1">
    <citation type="submission" date="2016-06" db="EMBL/GenBank/DDBJ databases">
        <authorList>
            <person name="Kjaerup R.B."/>
            <person name="Dalgaard T.S."/>
            <person name="Juul-Madsen H.R."/>
        </authorList>
    </citation>
    <scope>NUCLEOTIDE SEQUENCE [LARGE SCALE GENOMIC DNA]</scope>
    <source>
        <strain evidence="2 3">DSM 43821</strain>
    </source>
</reference>
<dbReference type="AlphaFoldDB" id="A0A1C5ACL4"/>
<gene>
    <name evidence="2" type="ORF">GA0074696_5727</name>
</gene>
<protein>
    <submittedName>
        <fullName evidence="2">Uncharacterized protein</fullName>
    </submittedName>
</protein>
<keyword evidence="1" id="KW-0472">Membrane</keyword>
<proteinExistence type="predicted"/>
<evidence type="ECO:0000313" key="3">
    <source>
        <dbReference type="Proteomes" id="UP000198228"/>
    </source>
</evidence>
<keyword evidence="1" id="KW-0812">Transmembrane</keyword>
<feature type="transmembrane region" description="Helical" evidence="1">
    <location>
        <begin position="21"/>
        <end position="38"/>
    </location>
</feature>
<keyword evidence="1" id="KW-1133">Transmembrane helix</keyword>